<dbReference type="PANTHER" id="PTHR12818:SF0">
    <property type="entry name" value="TRNA (ADENINE(37)-N6)-METHYLTRANSFERASE"/>
    <property type="match status" value="1"/>
</dbReference>
<name>A0A835XTW1_9CHLO</name>
<evidence type="ECO:0000313" key="6">
    <source>
        <dbReference type="Proteomes" id="UP000612055"/>
    </source>
</evidence>
<evidence type="ECO:0000256" key="2">
    <source>
        <dbReference type="ARBA" id="ARBA00033753"/>
    </source>
</evidence>
<evidence type="ECO:0000259" key="4">
    <source>
        <dbReference type="PROSITE" id="PS51668"/>
    </source>
</evidence>
<accession>A0A835XTW1</accession>
<comment type="similarity">
    <text evidence="2">Belongs to the tRNA methyltransferase O family.</text>
</comment>
<keyword evidence="1" id="KW-0949">S-adenosyl-L-methionine</keyword>
<keyword evidence="6" id="KW-1185">Reference proteome</keyword>
<evidence type="ECO:0000256" key="1">
    <source>
        <dbReference type="ARBA" id="ARBA00022691"/>
    </source>
</evidence>
<dbReference type="PROSITE" id="PS51668">
    <property type="entry name" value="TSAA_2"/>
    <property type="match status" value="1"/>
</dbReference>
<dbReference type="Gene3D" id="2.40.30.70">
    <property type="entry name" value="YaeB-like"/>
    <property type="match status" value="1"/>
</dbReference>
<dbReference type="PANTHER" id="PTHR12818">
    <property type="entry name" value="TRNA (ADENINE(37)-N6)-METHYLTRANSFERASE"/>
    <property type="match status" value="1"/>
</dbReference>
<dbReference type="CDD" id="cd09281">
    <property type="entry name" value="UPF0066"/>
    <property type="match status" value="1"/>
</dbReference>
<dbReference type="SUPFAM" id="SSF118196">
    <property type="entry name" value="YaeB-like"/>
    <property type="match status" value="1"/>
</dbReference>
<dbReference type="InterPro" id="IPR036413">
    <property type="entry name" value="YaeB-like_sf"/>
</dbReference>
<dbReference type="Pfam" id="PF01980">
    <property type="entry name" value="TrmO_N"/>
    <property type="match status" value="1"/>
</dbReference>
<feature type="domain" description="TsaA-like" evidence="4">
    <location>
        <begin position="169"/>
        <end position="313"/>
    </location>
</feature>
<feature type="region of interest" description="Disordered" evidence="3">
    <location>
        <begin position="394"/>
        <end position="418"/>
    </location>
</feature>
<feature type="region of interest" description="Disordered" evidence="3">
    <location>
        <begin position="91"/>
        <end position="146"/>
    </location>
</feature>
<evidence type="ECO:0000256" key="3">
    <source>
        <dbReference type="SAM" id="MobiDB-lite"/>
    </source>
</evidence>
<dbReference type="AlphaFoldDB" id="A0A835XTW1"/>
<dbReference type="InterPro" id="IPR036414">
    <property type="entry name" value="YaeB_N_sf"/>
</dbReference>
<feature type="compositionally biased region" description="Low complexity" evidence="3">
    <location>
        <begin position="91"/>
        <end position="120"/>
    </location>
</feature>
<dbReference type="OrthoDB" id="4882at2759"/>
<dbReference type="EMBL" id="JAEHOE010000056">
    <property type="protein sequence ID" value="KAG2491087.1"/>
    <property type="molecule type" value="Genomic_DNA"/>
</dbReference>
<protein>
    <recommendedName>
        <fullName evidence="4">TsaA-like domain-containing protein</fullName>
    </recommendedName>
</protein>
<sequence>MAWDRQGVLERCAMSAATAWGFYLMARFVNHRWREQAMEQKLQELQAALEHERVKRNADRVGRIRAEQELRAARVELQKAAMGAALGAAAGGAEPAAEGPGAADAAAGSGAAEAGQGAEGVEPELAEAGEGGGDAGGAQPGAVQEAKRRAATAAAALAVQGSGMPAYPFRPIGHLQSVFTERNGTPRQPQLVTAARSRLVLSPSIPRACLEGLEQYSHVWVLYVFHANTDLAKYMSADRTGLKAKVHVPRLNGGRMGVLATRSPHRPSPIGLSTARVLGLEGNTLLLGGTDIVDGSPVLDIKPYVPFCDCLTHATAPAWVAAEADDEPLAIAEVSIPPGARTALERAWAQRRNSSMYSSAEEYLGLVKQVLSRDIRSLHQRMNLNPIVPAPGAKDAGAGAAPAPPPGTAAAAGGGEGTAGAAGTAGAYHVVLENVYITYDIAPGGAVTVVDAWVDKVTARWWNQ</sequence>
<dbReference type="Proteomes" id="UP000612055">
    <property type="component" value="Unassembled WGS sequence"/>
</dbReference>
<reference evidence="5" key="1">
    <citation type="journal article" date="2020" name="bioRxiv">
        <title>Comparative genomics of Chlamydomonas.</title>
        <authorList>
            <person name="Craig R.J."/>
            <person name="Hasan A.R."/>
            <person name="Ness R.W."/>
            <person name="Keightley P.D."/>
        </authorList>
    </citation>
    <scope>NUCLEOTIDE SEQUENCE</scope>
    <source>
        <strain evidence="5">CCAP 11/70</strain>
    </source>
</reference>
<gene>
    <name evidence="5" type="ORF">HYH03_010531</name>
</gene>
<organism evidence="5 6">
    <name type="scientific">Edaphochlamys debaryana</name>
    <dbReference type="NCBI Taxonomy" id="47281"/>
    <lineage>
        <taxon>Eukaryota</taxon>
        <taxon>Viridiplantae</taxon>
        <taxon>Chlorophyta</taxon>
        <taxon>core chlorophytes</taxon>
        <taxon>Chlorophyceae</taxon>
        <taxon>CS clade</taxon>
        <taxon>Chlamydomonadales</taxon>
        <taxon>Chlamydomonadales incertae sedis</taxon>
        <taxon>Edaphochlamys</taxon>
    </lineage>
</organism>
<feature type="compositionally biased region" description="Gly residues" evidence="3">
    <location>
        <begin position="129"/>
        <end position="139"/>
    </location>
</feature>
<evidence type="ECO:0000313" key="5">
    <source>
        <dbReference type="EMBL" id="KAG2491087.1"/>
    </source>
</evidence>
<dbReference type="FunFam" id="2.40.30.70:FF:000003">
    <property type="entry name" value="tRNA (Adenine(37)-N6)-methyltransferase isoform A"/>
    <property type="match status" value="1"/>
</dbReference>
<dbReference type="NCBIfam" id="TIGR00104">
    <property type="entry name" value="tRNA_TsaA"/>
    <property type="match status" value="1"/>
</dbReference>
<proteinExistence type="inferred from homology"/>
<comment type="caution">
    <text evidence="5">The sequence shown here is derived from an EMBL/GenBank/DDBJ whole genome shotgun (WGS) entry which is preliminary data.</text>
</comment>
<dbReference type="InterPro" id="IPR040372">
    <property type="entry name" value="YaeB-like"/>
</dbReference>
<dbReference type="InterPro" id="IPR023370">
    <property type="entry name" value="TrmO-like_N"/>
</dbReference>